<dbReference type="RefSeq" id="WP_095656635.1">
    <property type="nucleotide sequence ID" value="NZ_NPOA01000012.1"/>
</dbReference>
<name>A0A2A2I939_9BACI</name>
<evidence type="ECO:0000259" key="4">
    <source>
        <dbReference type="SMART" id="SM00382"/>
    </source>
</evidence>
<dbReference type="GO" id="GO:0005524">
    <property type="term" value="F:ATP binding"/>
    <property type="evidence" value="ECO:0007669"/>
    <property type="project" value="UniProtKB-KW"/>
</dbReference>
<dbReference type="SMART" id="SM00382">
    <property type="entry name" value="AAA"/>
    <property type="match status" value="1"/>
</dbReference>
<dbReference type="InterPro" id="IPR027417">
    <property type="entry name" value="P-loop_NTPase"/>
</dbReference>
<dbReference type="Proteomes" id="UP000218887">
    <property type="component" value="Unassembled WGS sequence"/>
</dbReference>
<evidence type="ECO:0000256" key="1">
    <source>
        <dbReference type="ARBA" id="ARBA00008059"/>
    </source>
</evidence>
<dbReference type="GO" id="GO:0006260">
    <property type="term" value="P:DNA replication"/>
    <property type="evidence" value="ECO:0007669"/>
    <property type="project" value="TreeGrafter"/>
</dbReference>
<dbReference type="PIRSF" id="PIRSF003073">
    <property type="entry name" value="DNAC_TnpB_IstB"/>
    <property type="match status" value="1"/>
</dbReference>
<evidence type="ECO:0000313" key="6">
    <source>
        <dbReference type="Proteomes" id="UP000218887"/>
    </source>
</evidence>
<keyword evidence="3 5" id="KW-0067">ATP-binding</keyword>
<evidence type="ECO:0000256" key="3">
    <source>
        <dbReference type="ARBA" id="ARBA00022840"/>
    </source>
</evidence>
<reference evidence="5 6" key="1">
    <citation type="submission" date="2017-08" db="EMBL/GenBank/DDBJ databases">
        <title>Virgibacillus indicus sp. nov. and Virgibacillus profoundi sp. nov, two moderately halophilic bacteria isolated from marine sediment by using the Microfluidic Streak Plate.</title>
        <authorList>
            <person name="Xu B."/>
            <person name="Hu B."/>
            <person name="Wang J."/>
            <person name="Zhu Y."/>
            <person name="Huang L."/>
            <person name="Du W."/>
            <person name="Huang Y."/>
        </authorList>
    </citation>
    <scope>NUCLEOTIDE SEQUENCE [LARGE SCALE GENOMIC DNA]</scope>
    <source>
        <strain evidence="5 6">IO3-P3-H5</strain>
    </source>
</reference>
<dbReference type="AlphaFoldDB" id="A0A2A2I939"/>
<evidence type="ECO:0000256" key="2">
    <source>
        <dbReference type="ARBA" id="ARBA00022741"/>
    </source>
</evidence>
<dbReference type="SUPFAM" id="SSF52540">
    <property type="entry name" value="P-loop containing nucleoside triphosphate hydrolases"/>
    <property type="match status" value="1"/>
</dbReference>
<dbReference type="Pfam" id="PF01695">
    <property type="entry name" value="IstB_IS21"/>
    <property type="match status" value="1"/>
</dbReference>
<comment type="caution">
    <text evidence="5">The sequence shown here is derived from an EMBL/GenBank/DDBJ whole genome shotgun (WGS) entry which is preliminary data.</text>
</comment>
<dbReference type="PANTHER" id="PTHR30050:SF4">
    <property type="entry name" value="ATP-BINDING PROTEIN RV3427C IN INSERTION SEQUENCE-RELATED"/>
    <property type="match status" value="1"/>
</dbReference>
<sequence>MNHSLEHIQQQLRSLRLSESADYLPTLITQAESDEWTYQMFLTRLAEYEQKRRDEKQIERRLKWAAFPSYKTLDAFNLNEQQSLSKKHISQLKEFTWLDQLYSLILLGPPGVGKTHLATGLGIEAIYQGYKVSFISMGDLIHTLKTEDIIRKSQTKMKRIRESNLVIIDDLMFMAMDNREANLFFHLINDLYDKSSIILTSNKAPNEWGDLLGDPGLTTAILDRIIHRAEVIHFRNDDSYRMKHRSSIFENKSVQN</sequence>
<protein>
    <submittedName>
        <fullName evidence="5">ATP-binding protein</fullName>
    </submittedName>
</protein>
<keyword evidence="6" id="KW-1185">Reference proteome</keyword>
<comment type="similarity">
    <text evidence="1">Belongs to the IS21/IS1162 putative ATP-binding protein family.</text>
</comment>
<dbReference type="InterPro" id="IPR003593">
    <property type="entry name" value="AAA+_ATPase"/>
</dbReference>
<dbReference type="CDD" id="cd00009">
    <property type="entry name" value="AAA"/>
    <property type="match status" value="1"/>
</dbReference>
<dbReference type="OrthoDB" id="2052561at2"/>
<feature type="domain" description="AAA+ ATPase" evidence="4">
    <location>
        <begin position="100"/>
        <end position="233"/>
    </location>
</feature>
<evidence type="ECO:0000313" key="5">
    <source>
        <dbReference type="EMBL" id="PAV28521.1"/>
    </source>
</evidence>
<proteinExistence type="inferred from homology"/>
<dbReference type="InterPro" id="IPR002611">
    <property type="entry name" value="IstB_ATP-bd"/>
</dbReference>
<dbReference type="InterPro" id="IPR028350">
    <property type="entry name" value="DNAC/IstB-like"/>
</dbReference>
<keyword evidence="2" id="KW-0547">Nucleotide-binding</keyword>
<dbReference type="Gene3D" id="3.40.50.300">
    <property type="entry name" value="P-loop containing nucleotide triphosphate hydrolases"/>
    <property type="match status" value="1"/>
</dbReference>
<organism evidence="5 6">
    <name type="scientific">Virgibacillus profundi</name>
    <dbReference type="NCBI Taxonomy" id="2024555"/>
    <lineage>
        <taxon>Bacteria</taxon>
        <taxon>Bacillati</taxon>
        <taxon>Bacillota</taxon>
        <taxon>Bacilli</taxon>
        <taxon>Bacillales</taxon>
        <taxon>Bacillaceae</taxon>
        <taxon>Virgibacillus</taxon>
    </lineage>
</organism>
<dbReference type="NCBIfam" id="NF038214">
    <property type="entry name" value="IS21_help_AAA"/>
    <property type="match status" value="1"/>
</dbReference>
<dbReference type="PANTHER" id="PTHR30050">
    <property type="entry name" value="CHROMOSOMAL REPLICATION INITIATOR PROTEIN DNAA"/>
    <property type="match status" value="1"/>
</dbReference>
<gene>
    <name evidence="5" type="ORF">CIL05_16435</name>
</gene>
<accession>A0A2A2I939</accession>
<dbReference type="InterPro" id="IPR047661">
    <property type="entry name" value="IstB"/>
</dbReference>
<dbReference type="EMBL" id="NPOA01000012">
    <property type="protein sequence ID" value="PAV28521.1"/>
    <property type="molecule type" value="Genomic_DNA"/>
</dbReference>